<dbReference type="AlphaFoldDB" id="A0A7C2W7E1"/>
<evidence type="ECO:0000256" key="4">
    <source>
        <dbReference type="SAM" id="MobiDB-lite"/>
    </source>
</evidence>
<dbReference type="PRINTS" id="PR00778">
    <property type="entry name" value="HTHARSR"/>
</dbReference>
<comment type="caution">
    <text evidence="6">The sequence shown here is derived from an EMBL/GenBank/DDBJ whole genome shotgun (WGS) entry which is preliminary data.</text>
</comment>
<dbReference type="PANTHER" id="PTHR43132">
    <property type="entry name" value="ARSENICAL RESISTANCE OPERON REPRESSOR ARSR-RELATED"/>
    <property type="match status" value="1"/>
</dbReference>
<feature type="domain" description="HTH arsR-type" evidence="5">
    <location>
        <begin position="5"/>
        <end position="99"/>
    </location>
</feature>
<dbReference type="GO" id="GO:0003677">
    <property type="term" value="F:DNA binding"/>
    <property type="evidence" value="ECO:0007669"/>
    <property type="project" value="UniProtKB-KW"/>
</dbReference>
<evidence type="ECO:0000259" key="5">
    <source>
        <dbReference type="PROSITE" id="PS50987"/>
    </source>
</evidence>
<keyword evidence="2" id="KW-0238">DNA-binding</keyword>
<proteinExistence type="predicted"/>
<name>A0A7C2W7E1_9BACT</name>
<dbReference type="NCBIfam" id="NF033788">
    <property type="entry name" value="HTH_metalloreg"/>
    <property type="match status" value="1"/>
</dbReference>
<evidence type="ECO:0000256" key="2">
    <source>
        <dbReference type="ARBA" id="ARBA00023125"/>
    </source>
</evidence>
<keyword evidence="1" id="KW-0805">Transcription regulation</keyword>
<keyword evidence="3" id="KW-0804">Transcription</keyword>
<dbReference type="InterPro" id="IPR001845">
    <property type="entry name" value="HTH_ArsR_DNA-bd_dom"/>
</dbReference>
<dbReference type="InterPro" id="IPR051011">
    <property type="entry name" value="Metal_resp_trans_reg"/>
</dbReference>
<dbReference type="InterPro" id="IPR036390">
    <property type="entry name" value="WH_DNA-bd_sf"/>
</dbReference>
<evidence type="ECO:0000256" key="1">
    <source>
        <dbReference type="ARBA" id="ARBA00023015"/>
    </source>
</evidence>
<organism evidence="6">
    <name type="scientific">Thermorudis sp</name>
    <dbReference type="NCBI Taxonomy" id="1969470"/>
    <lineage>
        <taxon>Bacteria</taxon>
        <taxon>Pseudomonadati</taxon>
        <taxon>Thermomicrobiota</taxon>
        <taxon>Thermomicrobia</taxon>
        <taxon>Thermomicrobia incertae sedis</taxon>
        <taxon>Thermorudis</taxon>
    </lineage>
</organism>
<dbReference type="SUPFAM" id="SSF46785">
    <property type="entry name" value="Winged helix' DNA-binding domain"/>
    <property type="match status" value="1"/>
</dbReference>
<protein>
    <submittedName>
        <fullName evidence="6">Transcriptional regulator</fullName>
    </submittedName>
</protein>
<evidence type="ECO:0000313" key="6">
    <source>
        <dbReference type="EMBL" id="HEX69969.1"/>
    </source>
</evidence>
<dbReference type="InterPro" id="IPR036388">
    <property type="entry name" value="WH-like_DNA-bd_sf"/>
</dbReference>
<dbReference type="Pfam" id="PF01022">
    <property type="entry name" value="HTH_5"/>
    <property type="match status" value="1"/>
</dbReference>
<dbReference type="PANTHER" id="PTHR43132:SF2">
    <property type="entry name" value="ARSENICAL RESISTANCE OPERON REPRESSOR ARSR-RELATED"/>
    <property type="match status" value="1"/>
</dbReference>
<dbReference type="GO" id="GO:0003700">
    <property type="term" value="F:DNA-binding transcription factor activity"/>
    <property type="evidence" value="ECO:0007669"/>
    <property type="project" value="InterPro"/>
</dbReference>
<feature type="region of interest" description="Disordered" evidence="4">
    <location>
        <begin position="112"/>
        <end position="147"/>
    </location>
</feature>
<dbReference type="CDD" id="cd00090">
    <property type="entry name" value="HTH_ARSR"/>
    <property type="match status" value="1"/>
</dbReference>
<dbReference type="PROSITE" id="PS50987">
    <property type="entry name" value="HTH_ARSR_2"/>
    <property type="match status" value="1"/>
</dbReference>
<dbReference type="EMBL" id="DSID01000143">
    <property type="protein sequence ID" value="HEX69969.1"/>
    <property type="molecule type" value="Genomic_DNA"/>
</dbReference>
<sequence>MLLQANPRAISLKAKLFRGFADPSRLAIVEALRRGPMTVTEIAEATGLSQSNASNHLRCLWDCGLVDREQEGRFVRYRLSDPRIDALLGLADQLLADVASGVYACTRYELPASQEGGDAPERIAPARERRPAWPDTARVDPEREARR</sequence>
<reference evidence="6" key="1">
    <citation type="journal article" date="2020" name="mSystems">
        <title>Genome- and Community-Level Interaction Insights into Carbon Utilization and Element Cycling Functions of Hydrothermarchaeota in Hydrothermal Sediment.</title>
        <authorList>
            <person name="Zhou Z."/>
            <person name="Liu Y."/>
            <person name="Xu W."/>
            <person name="Pan J."/>
            <person name="Luo Z.H."/>
            <person name="Li M."/>
        </authorList>
    </citation>
    <scope>NUCLEOTIDE SEQUENCE [LARGE SCALE GENOMIC DNA]</scope>
    <source>
        <strain evidence="6">SpSt-192</strain>
    </source>
</reference>
<gene>
    <name evidence="6" type="ORF">ENP13_01825</name>
</gene>
<dbReference type="Gene3D" id="1.10.10.10">
    <property type="entry name" value="Winged helix-like DNA-binding domain superfamily/Winged helix DNA-binding domain"/>
    <property type="match status" value="1"/>
</dbReference>
<feature type="compositionally biased region" description="Basic and acidic residues" evidence="4">
    <location>
        <begin position="119"/>
        <end position="147"/>
    </location>
</feature>
<evidence type="ECO:0000256" key="3">
    <source>
        <dbReference type="ARBA" id="ARBA00023163"/>
    </source>
</evidence>
<accession>A0A7C2W7E1</accession>
<dbReference type="InterPro" id="IPR011991">
    <property type="entry name" value="ArsR-like_HTH"/>
</dbReference>
<dbReference type="SMART" id="SM00418">
    <property type="entry name" value="HTH_ARSR"/>
    <property type="match status" value="1"/>
</dbReference>